<evidence type="ECO:0000313" key="3">
    <source>
        <dbReference type="Proteomes" id="UP001222932"/>
    </source>
</evidence>
<feature type="transmembrane region" description="Helical" evidence="1">
    <location>
        <begin position="311"/>
        <end position="333"/>
    </location>
</feature>
<evidence type="ECO:0000256" key="1">
    <source>
        <dbReference type="SAM" id="Phobius"/>
    </source>
</evidence>
<sequence length="362" mass="38013">MPSSSALFYAALAVVSAAVIHGYAFRLPGFVNATELLSTKACFSQPNARHLPIHHALDQAACAITSSFQAVQGPGRILANALGALLVSATTVMVYESLRPVHTLTKAGTLARGASTFMLLAQVLGAACYAAFFLAASLSTASGGRIAHSLATKAPKPGKALLGYALPTPPRVWGVLVALLGYILLSLPLIRGWGYTATTIWQIFPLFVLVLAAFSPSIIAALFPWARTDGSRAFAIVALTVAGVIPSLVAHIRLIPSLTDALLLRAQPHPESLGHAMHVLLLADLVVIAIANASYVLTADGGSGPDVRGRFLLFALLTLVVGPGGALALMWGYREICLAFAYERIDQGEAVRLEEDESAIEK</sequence>
<dbReference type="EMBL" id="BTCM01000002">
    <property type="protein sequence ID" value="GMK55379.1"/>
    <property type="molecule type" value="Genomic_DNA"/>
</dbReference>
<feature type="transmembrane region" description="Helical" evidence="1">
    <location>
        <begin position="275"/>
        <end position="299"/>
    </location>
</feature>
<reference evidence="2" key="2">
    <citation type="submission" date="2023-06" db="EMBL/GenBank/DDBJ databases">
        <authorList>
            <person name="Kobayashi Y."/>
            <person name="Kayamori A."/>
            <person name="Aoki K."/>
            <person name="Shiwa Y."/>
            <person name="Fujita N."/>
            <person name="Sugita T."/>
            <person name="Iwasaki W."/>
            <person name="Tanaka N."/>
            <person name="Takashima M."/>
        </authorList>
    </citation>
    <scope>NUCLEOTIDE SEQUENCE</scope>
    <source>
        <strain evidence="2">HIS016</strain>
    </source>
</reference>
<reference evidence="2" key="1">
    <citation type="journal article" date="2023" name="BMC Genomics">
        <title>Chromosome-level genome assemblies of Cutaneotrichosporon spp. (Trichosporonales, Basidiomycota) reveal imbalanced evolution between nucleotide sequences and chromosome synteny.</title>
        <authorList>
            <person name="Kobayashi Y."/>
            <person name="Kayamori A."/>
            <person name="Aoki K."/>
            <person name="Shiwa Y."/>
            <person name="Matsutani M."/>
            <person name="Fujita N."/>
            <person name="Sugita T."/>
            <person name="Iwasaki W."/>
            <person name="Tanaka N."/>
            <person name="Takashima M."/>
        </authorList>
    </citation>
    <scope>NUCLEOTIDE SEQUENCE</scope>
    <source>
        <strain evidence="2">HIS016</strain>
    </source>
</reference>
<gene>
    <name evidence="2" type="ORF">CspeluHIS016_0204350</name>
</gene>
<keyword evidence="1" id="KW-0472">Membrane</keyword>
<organism evidence="2 3">
    <name type="scientific">Cutaneotrichosporon spelunceum</name>
    <dbReference type="NCBI Taxonomy" id="1672016"/>
    <lineage>
        <taxon>Eukaryota</taxon>
        <taxon>Fungi</taxon>
        <taxon>Dikarya</taxon>
        <taxon>Basidiomycota</taxon>
        <taxon>Agaricomycotina</taxon>
        <taxon>Tremellomycetes</taxon>
        <taxon>Trichosporonales</taxon>
        <taxon>Trichosporonaceae</taxon>
        <taxon>Cutaneotrichosporon</taxon>
    </lineage>
</organism>
<feature type="transmembrane region" description="Helical" evidence="1">
    <location>
        <begin position="233"/>
        <end position="255"/>
    </location>
</feature>
<feature type="transmembrane region" description="Helical" evidence="1">
    <location>
        <begin position="6"/>
        <end position="25"/>
    </location>
</feature>
<keyword evidence="3" id="KW-1185">Reference proteome</keyword>
<dbReference type="Proteomes" id="UP001222932">
    <property type="component" value="Unassembled WGS sequence"/>
</dbReference>
<feature type="transmembrane region" description="Helical" evidence="1">
    <location>
        <begin position="172"/>
        <end position="191"/>
    </location>
</feature>
<keyword evidence="1" id="KW-1133">Transmembrane helix</keyword>
<proteinExistence type="predicted"/>
<dbReference type="AlphaFoldDB" id="A0AAD3TRF7"/>
<name>A0AAD3TRF7_9TREE</name>
<comment type="caution">
    <text evidence="2">The sequence shown here is derived from an EMBL/GenBank/DDBJ whole genome shotgun (WGS) entry which is preliminary data.</text>
</comment>
<feature type="transmembrane region" description="Helical" evidence="1">
    <location>
        <begin position="77"/>
        <end position="95"/>
    </location>
</feature>
<accession>A0AAD3TRF7</accession>
<feature type="transmembrane region" description="Helical" evidence="1">
    <location>
        <begin position="203"/>
        <end position="226"/>
    </location>
</feature>
<protein>
    <submittedName>
        <fullName evidence="2">Uncharacterized protein</fullName>
    </submittedName>
</protein>
<evidence type="ECO:0000313" key="2">
    <source>
        <dbReference type="EMBL" id="GMK55379.1"/>
    </source>
</evidence>
<keyword evidence="1" id="KW-0812">Transmembrane</keyword>
<feature type="transmembrane region" description="Helical" evidence="1">
    <location>
        <begin position="115"/>
        <end position="136"/>
    </location>
</feature>